<dbReference type="OrthoDB" id="1273881at2"/>
<evidence type="ECO:0008006" key="3">
    <source>
        <dbReference type="Google" id="ProtNLM"/>
    </source>
</evidence>
<evidence type="ECO:0000313" key="2">
    <source>
        <dbReference type="Proteomes" id="UP000198670"/>
    </source>
</evidence>
<sequence length="87" mass="10025">MQNDKGVEINQRFFYALDKLVSEGSLKSARAFCMENDYLVTNLSRLRKEPSREFPLHLLEALVKDYGVSGDWLLTGKGHIIKKSLYM</sequence>
<dbReference type="EMBL" id="FOQO01000001">
    <property type="protein sequence ID" value="SFH92063.1"/>
    <property type="molecule type" value="Genomic_DNA"/>
</dbReference>
<keyword evidence="2" id="KW-1185">Reference proteome</keyword>
<dbReference type="RefSeq" id="WP_090624210.1">
    <property type="nucleotide sequence ID" value="NZ_FOQO01000001.1"/>
</dbReference>
<protein>
    <recommendedName>
        <fullName evidence="3">Bacteriophage CI repressor helix-turn-helix domain-containing protein</fullName>
    </recommendedName>
</protein>
<dbReference type="STRING" id="1477437.SAMN05444682_101700"/>
<reference evidence="1 2" key="1">
    <citation type="submission" date="2016-10" db="EMBL/GenBank/DDBJ databases">
        <authorList>
            <person name="de Groot N.N."/>
        </authorList>
    </citation>
    <scope>NUCLEOTIDE SEQUENCE [LARGE SCALE GENOMIC DNA]</scope>
    <source>
        <strain evidence="1 2">RK1</strain>
    </source>
</reference>
<accession>A0A1I3DZI8</accession>
<organism evidence="1 2">
    <name type="scientific">Parapedobacter indicus</name>
    <dbReference type="NCBI Taxonomy" id="1477437"/>
    <lineage>
        <taxon>Bacteria</taxon>
        <taxon>Pseudomonadati</taxon>
        <taxon>Bacteroidota</taxon>
        <taxon>Sphingobacteriia</taxon>
        <taxon>Sphingobacteriales</taxon>
        <taxon>Sphingobacteriaceae</taxon>
        <taxon>Parapedobacter</taxon>
    </lineage>
</organism>
<name>A0A1I3DZI8_9SPHI</name>
<proteinExistence type="predicted"/>
<gene>
    <name evidence="1" type="ORF">SAMN05444682_101700</name>
</gene>
<dbReference type="AlphaFoldDB" id="A0A1I3DZI8"/>
<dbReference type="Proteomes" id="UP000198670">
    <property type="component" value="Unassembled WGS sequence"/>
</dbReference>
<evidence type="ECO:0000313" key="1">
    <source>
        <dbReference type="EMBL" id="SFH92063.1"/>
    </source>
</evidence>